<dbReference type="GO" id="GO:0005634">
    <property type="term" value="C:nucleus"/>
    <property type="evidence" value="ECO:0007669"/>
    <property type="project" value="UniProtKB-SubCell"/>
</dbReference>
<reference evidence="7" key="3">
    <citation type="journal article" date="2014" name="Nature">
        <title>Elephant shark genome provides unique insights into gnathostome evolution.</title>
        <authorList>
            <consortium name="International Elephant Shark Genome Sequencing Consortium"/>
            <person name="Venkatesh B."/>
            <person name="Lee A.P."/>
            <person name="Ravi V."/>
            <person name="Maurya A.K."/>
            <person name="Lian M.M."/>
            <person name="Swann J.B."/>
            <person name="Ohta Y."/>
            <person name="Flajnik M.F."/>
            <person name="Sutoh Y."/>
            <person name="Kasahara M."/>
            <person name="Hoon S."/>
            <person name="Gangu V."/>
            <person name="Roy S.W."/>
            <person name="Irimia M."/>
            <person name="Korzh V."/>
            <person name="Kondrychyn I."/>
            <person name="Lim Z.W."/>
            <person name="Tay B.H."/>
            <person name="Tohari S."/>
            <person name="Kong K.W."/>
            <person name="Ho S."/>
            <person name="Lorente-Galdos B."/>
            <person name="Quilez J."/>
            <person name="Marques-Bonet T."/>
            <person name="Raney B.J."/>
            <person name="Ingham P.W."/>
            <person name="Tay A."/>
            <person name="Hillier L.W."/>
            <person name="Minx P."/>
            <person name="Boehm T."/>
            <person name="Wilson R.K."/>
            <person name="Brenner S."/>
            <person name="Warren W.C."/>
        </authorList>
    </citation>
    <scope>NUCLEOTIDE SEQUENCE [LARGE SCALE GENOMIC DNA]</scope>
</reference>
<reference evidence="6" key="5">
    <citation type="submission" date="2025-09" db="UniProtKB">
        <authorList>
            <consortium name="Ensembl"/>
        </authorList>
    </citation>
    <scope>IDENTIFICATION</scope>
</reference>
<dbReference type="PROSITE" id="PS50102">
    <property type="entry name" value="RRM"/>
    <property type="match status" value="1"/>
</dbReference>
<feature type="region of interest" description="Disordered" evidence="4">
    <location>
        <begin position="239"/>
        <end position="320"/>
    </location>
</feature>
<comment type="subcellular location">
    <subcellularLocation>
        <location evidence="1">Nucleus</location>
    </subcellularLocation>
</comment>
<dbReference type="InterPro" id="IPR035979">
    <property type="entry name" value="RBD_domain_sf"/>
</dbReference>
<reference evidence="7" key="2">
    <citation type="journal article" date="2007" name="PLoS Biol.">
        <title>Survey sequencing and comparative analysis of the elephant shark (Callorhinchus milii) genome.</title>
        <authorList>
            <person name="Venkatesh B."/>
            <person name="Kirkness E.F."/>
            <person name="Loh Y.H."/>
            <person name="Halpern A.L."/>
            <person name="Lee A.P."/>
            <person name="Johnson J."/>
            <person name="Dandona N."/>
            <person name="Viswanathan L.D."/>
            <person name="Tay A."/>
            <person name="Venter J.C."/>
            <person name="Strausberg R.L."/>
            <person name="Brenner S."/>
        </authorList>
    </citation>
    <scope>NUCLEOTIDE SEQUENCE [LARGE SCALE GENOMIC DNA]</scope>
</reference>
<dbReference type="GO" id="GO:0006357">
    <property type="term" value="P:regulation of transcription by RNA polymerase II"/>
    <property type="evidence" value="ECO:0007669"/>
    <property type="project" value="TreeGrafter"/>
</dbReference>
<evidence type="ECO:0000256" key="3">
    <source>
        <dbReference type="PROSITE-ProRule" id="PRU00176"/>
    </source>
</evidence>
<feature type="compositionally biased region" description="Polar residues" evidence="4">
    <location>
        <begin position="148"/>
        <end position="157"/>
    </location>
</feature>
<dbReference type="SMART" id="SM00360">
    <property type="entry name" value="RRM"/>
    <property type="match status" value="1"/>
</dbReference>
<evidence type="ECO:0000313" key="6">
    <source>
        <dbReference type="Ensembl" id="ENSCMIP00000043954.1"/>
    </source>
</evidence>
<dbReference type="InterPro" id="IPR000504">
    <property type="entry name" value="RRM_dom"/>
</dbReference>
<dbReference type="Proteomes" id="UP000314986">
    <property type="component" value="Unassembled WGS sequence"/>
</dbReference>
<evidence type="ECO:0000256" key="4">
    <source>
        <dbReference type="SAM" id="MobiDB-lite"/>
    </source>
</evidence>
<dbReference type="STRING" id="7868.ENSCMIP00000043954"/>
<feature type="compositionally biased region" description="Basic and acidic residues" evidence="4">
    <location>
        <begin position="265"/>
        <end position="299"/>
    </location>
</feature>
<dbReference type="Pfam" id="PF00076">
    <property type="entry name" value="RRM_1"/>
    <property type="match status" value="1"/>
</dbReference>
<keyword evidence="7" id="KW-1185">Reference proteome</keyword>
<keyword evidence="2" id="KW-0539">Nucleus</keyword>
<dbReference type="Ensembl" id="ENSCMIT00000044583.1">
    <property type="protein sequence ID" value="ENSCMIP00000043954.1"/>
    <property type="gene ID" value="ENSCMIG00000018214.1"/>
</dbReference>
<reference evidence="6" key="4">
    <citation type="submission" date="2025-08" db="UniProtKB">
        <authorList>
            <consortium name="Ensembl"/>
        </authorList>
    </citation>
    <scope>IDENTIFICATION</scope>
</reference>
<proteinExistence type="predicted"/>
<name>A0A4W3JKI2_CALMI</name>
<feature type="compositionally biased region" description="Basic and acidic residues" evidence="4">
    <location>
        <begin position="132"/>
        <end position="147"/>
    </location>
</feature>
<feature type="compositionally biased region" description="Basic residues" evidence="4">
    <location>
        <begin position="300"/>
        <end position="313"/>
    </location>
</feature>
<protein>
    <recommendedName>
        <fullName evidence="5">RRM domain-containing protein</fullName>
    </recommendedName>
</protein>
<dbReference type="InterPro" id="IPR051738">
    <property type="entry name" value="SAF_Modulators"/>
</dbReference>
<feature type="compositionally biased region" description="Basic and acidic residues" evidence="4">
    <location>
        <begin position="110"/>
        <end position="121"/>
    </location>
</feature>
<organism evidence="6 7">
    <name type="scientific">Callorhinchus milii</name>
    <name type="common">Ghost shark</name>
    <dbReference type="NCBI Taxonomy" id="7868"/>
    <lineage>
        <taxon>Eukaryota</taxon>
        <taxon>Metazoa</taxon>
        <taxon>Chordata</taxon>
        <taxon>Craniata</taxon>
        <taxon>Vertebrata</taxon>
        <taxon>Chondrichthyes</taxon>
        <taxon>Holocephali</taxon>
        <taxon>Chimaeriformes</taxon>
        <taxon>Callorhinchidae</taxon>
        <taxon>Callorhinchus</taxon>
    </lineage>
</organism>
<evidence type="ECO:0000313" key="7">
    <source>
        <dbReference type="Proteomes" id="UP000314986"/>
    </source>
</evidence>
<feature type="compositionally biased region" description="Acidic residues" evidence="4">
    <location>
        <begin position="98"/>
        <end position="109"/>
    </location>
</feature>
<dbReference type="InterPro" id="IPR012677">
    <property type="entry name" value="Nucleotide-bd_a/b_plait_sf"/>
</dbReference>
<dbReference type="GO" id="GO:0050684">
    <property type="term" value="P:regulation of mRNA processing"/>
    <property type="evidence" value="ECO:0007669"/>
    <property type="project" value="TreeGrafter"/>
</dbReference>
<feature type="region of interest" description="Disordered" evidence="4">
    <location>
        <begin position="59"/>
        <end position="157"/>
    </location>
</feature>
<evidence type="ECO:0000256" key="1">
    <source>
        <dbReference type="ARBA" id="ARBA00004123"/>
    </source>
</evidence>
<keyword evidence="3" id="KW-0694">RNA-binding</keyword>
<dbReference type="Gene3D" id="3.30.70.330">
    <property type="match status" value="1"/>
</dbReference>
<dbReference type="AlphaFoldDB" id="A0A4W3JKI2"/>
<dbReference type="PANTHER" id="PTHR15683">
    <property type="entry name" value="SCAFFOLD ATTACHMENT FACTOR B-RELATED"/>
    <property type="match status" value="1"/>
</dbReference>
<dbReference type="InParanoid" id="A0A4W3JKI2"/>
<accession>A0A4W3JKI2</accession>
<sequence length="378" mass="42049">MQYMIDMDACQKEEETAKVGSCVEDMLTMDVDCDVHLDGPKMGEDTSLFVKAKVRNEKMEDETAASENLSEVESSQQDQEVEGAGCQSTERVHLGTEESPDETINLEDEGVPKEAAKKEPTFVEGGDQNKSSTEDEKGAKNGAEEKGQSCNSSTSGNAGKNLWVSELSAATRATDLKNLFSEYGKVVCAKVVTDAHNPGARCYGFITMSTLKEAAECISFLNHSELSGQIITVEMASNESGSKKHSVLKGGDMKKDCKSTFTRKTGNDRRHSREKSSASRKGDDRKDGQEDSRKTDDKRDRKRGKYGHRHRSSHSRESRRSEYGNRWLSEVVWHVALWDWGFNSAESVEMKVFCVKAVREKILSELDLDSVHQVLSFE</sequence>
<feature type="domain" description="RRM" evidence="5">
    <location>
        <begin position="160"/>
        <end position="238"/>
    </location>
</feature>
<reference evidence="7" key="1">
    <citation type="journal article" date="2006" name="Science">
        <title>Ancient noncoding elements conserved in the human genome.</title>
        <authorList>
            <person name="Venkatesh B."/>
            <person name="Kirkness E.F."/>
            <person name="Loh Y.H."/>
            <person name="Halpern A.L."/>
            <person name="Lee A.P."/>
            <person name="Johnson J."/>
            <person name="Dandona N."/>
            <person name="Viswanathan L.D."/>
            <person name="Tay A."/>
            <person name="Venter J.C."/>
            <person name="Strausberg R.L."/>
            <person name="Brenner S."/>
        </authorList>
    </citation>
    <scope>NUCLEOTIDE SEQUENCE [LARGE SCALE GENOMIC DNA]</scope>
</reference>
<dbReference type="GO" id="GO:0003723">
    <property type="term" value="F:RNA binding"/>
    <property type="evidence" value="ECO:0007669"/>
    <property type="project" value="UniProtKB-UniRule"/>
</dbReference>
<dbReference type="PANTHER" id="PTHR15683:SF8">
    <property type="entry name" value="SCAFFOLD ATTACHMENT FACTOR B, ISOFORM B"/>
    <property type="match status" value="1"/>
</dbReference>
<dbReference type="GeneTree" id="ENSGT00940000155916"/>
<evidence type="ECO:0000256" key="2">
    <source>
        <dbReference type="ARBA" id="ARBA00023242"/>
    </source>
</evidence>
<dbReference type="SUPFAM" id="SSF54928">
    <property type="entry name" value="RNA-binding domain, RBD"/>
    <property type="match status" value="1"/>
</dbReference>
<evidence type="ECO:0000259" key="5">
    <source>
        <dbReference type="PROSITE" id="PS50102"/>
    </source>
</evidence>
<dbReference type="GO" id="GO:0043565">
    <property type="term" value="F:sequence-specific DNA binding"/>
    <property type="evidence" value="ECO:0007669"/>
    <property type="project" value="TreeGrafter"/>
</dbReference>